<dbReference type="Gene3D" id="2.40.10.350">
    <property type="entry name" value="Rod shape-determining protein MreC, domain 2"/>
    <property type="match status" value="1"/>
</dbReference>
<keyword evidence="10" id="KW-1185">Reference proteome</keyword>
<dbReference type="InterPro" id="IPR042177">
    <property type="entry name" value="Cell/Rod_1"/>
</dbReference>
<dbReference type="NCBIfam" id="TIGR00219">
    <property type="entry name" value="mreC"/>
    <property type="match status" value="1"/>
</dbReference>
<accession>A0AAP6MKA4</accession>
<dbReference type="InterPro" id="IPR042175">
    <property type="entry name" value="Cell/Rod_MreC_2"/>
</dbReference>
<feature type="region of interest" description="Disordered" evidence="7">
    <location>
        <begin position="286"/>
        <end position="317"/>
    </location>
</feature>
<evidence type="ECO:0000256" key="5">
    <source>
        <dbReference type="PIRNR" id="PIRNR038471"/>
    </source>
</evidence>
<evidence type="ECO:0000256" key="7">
    <source>
        <dbReference type="SAM" id="MobiDB-lite"/>
    </source>
</evidence>
<dbReference type="RefSeq" id="WP_346051095.1">
    <property type="nucleotide sequence ID" value="NZ_JAYGII010000010.1"/>
</dbReference>
<evidence type="ECO:0000256" key="3">
    <source>
        <dbReference type="ARBA" id="ARBA00022960"/>
    </source>
</evidence>
<dbReference type="Pfam" id="PF04085">
    <property type="entry name" value="MreC"/>
    <property type="match status" value="1"/>
</dbReference>
<sequence length="317" mass="34758">MASAFSSSGNDKLFGHGPSPLIRCVLLVLLSIVIITVDHREGHLDRVRQSLALLTYPIQLIVDLPSSAIDRASESLSRRGELLEENRRLRAERLELSGQVQRLESLEQENERLRELLQSGERVGERLLAAELLQVSLDPFRHRVVVDKGSRHGVYQGQPLLDADGVMGQITHLGPFGAEAILITDPSHAIPVEVNRNGLRTIAVGTGNLTRLELPYLPNNADIQEGDLLVTSGLGMRFPRGYPVGTVQSVERRPGETFAAIHAEPAAALNRSREVLLVWREDGLPFDRDPLADPDSNGGRDQDQNDGSGSMDEGESQ</sequence>
<protein>
    <recommendedName>
        <fullName evidence="2 5">Cell shape-determining protein MreC</fullName>
    </recommendedName>
    <alternativeName>
        <fullName evidence="4 5">Cell shape protein MreC</fullName>
    </alternativeName>
</protein>
<evidence type="ECO:0000256" key="4">
    <source>
        <dbReference type="ARBA" id="ARBA00032089"/>
    </source>
</evidence>
<gene>
    <name evidence="9" type="primary">mreC</name>
    <name evidence="9" type="ORF">VCB98_06520</name>
</gene>
<comment type="function">
    <text evidence="5">Involved in formation and maintenance of cell shape.</text>
</comment>
<keyword evidence="6" id="KW-0175">Coiled coil</keyword>
<dbReference type="EMBL" id="JAYGII010000010">
    <property type="protein sequence ID" value="MEA5445468.1"/>
    <property type="molecule type" value="Genomic_DNA"/>
</dbReference>
<dbReference type="Gene3D" id="2.40.10.340">
    <property type="entry name" value="Rod shape-determining protein MreC, domain 1"/>
    <property type="match status" value="1"/>
</dbReference>
<comment type="caution">
    <text evidence="9">The sequence shown here is derived from an EMBL/GenBank/DDBJ whole genome shotgun (WGS) entry which is preliminary data.</text>
</comment>
<dbReference type="PIRSF" id="PIRSF038471">
    <property type="entry name" value="MreC"/>
    <property type="match status" value="1"/>
</dbReference>
<dbReference type="InterPro" id="IPR055342">
    <property type="entry name" value="MreC_beta-barrel_core"/>
</dbReference>
<keyword evidence="3 5" id="KW-0133">Cell shape</keyword>
<dbReference type="GO" id="GO:0005886">
    <property type="term" value="C:plasma membrane"/>
    <property type="evidence" value="ECO:0007669"/>
    <property type="project" value="TreeGrafter"/>
</dbReference>
<feature type="coiled-coil region" evidence="6">
    <location>
        <begin position="79"/>
        <end position="123"/>
    </location>
</feature>
<comment type="similarity">
    <text evidence="1 5">Belongs to the MreC family.</text>
</comment>
<dbReference type="AlphaFoldDB" id="A0AAP6MKA4"/>
<reference evidence="9 10" key="1">
    <citation type="submission" date="2023-12" db="EMBL/GenBank/DDBJ databases">
        <title>Whole-genome sequencing of halo(alkali)philic microorganisms from hypersaline lakes.</title>
        <authorList>
            <person name="Sorokin D.Y."/>
            <person name="Merkel A.Y."/>
            <person name="Messina E."/>
            <person name="Yakimov M."/>
        </authorList>
    </citation>
    <scope>NUCLEOTIDE SEQUENCE [LARGE SCALE GENOMIC DNA]</scope>
    <source>
        <strain evidence="9 10">AB-CW1</strain>
    </source>
</reference>
<dbReference type="InterPro" id="IPR007221">
    <property type="entry name" value="MreC"/>
</dbReference>
<dbReference type="PANTHER" id="PTHR34138:SF1">
    <property type="entry name" value="CELL SHAPE-DETERMINING PROTEIN MREC"/>
    <property type="match status" value="1"/>
</dbReference>
<feature type="domain" description="Rod shape-determining protein MreC beta-barrel core" evidence="8">
    <location>
        <begin position="134"/>
        <end position="279"/>
    </location>
</feature>
<evidence type="ECO:0000313" key="10">
    <source>
        <dbReference type="Proteomes" id="UP001302316"/>
    </source>
</evidence>
<dbReference type="GO" id="GO:0008360">
    <property type="term" value="P:regulation of cell shape"/>
    <property type="evidence" value="ECO:0007669"/>
    <property type="project" value="UniProtKB-KW"/>
</dbReference>
<proteinExistence type="inferred from homology"/>
<organism evidence="9 10">
    <name type="scientific">Natronospira elongata</name>
    <dbReference type="NCBI Taxonomy" id="3110268"/>
    <lineage>
        <taxon>Bacteria</taxon>
        <taxon>Pseudomonadati</taxon>
        <taxon>Pseudomonadota</taxon>
        <taxon>Gammaproteobacteria</taxon>
        <taxon>Natronospirales</taxon>
        <taxon>Natronospiraceae</taxon>
        <taxon>Natronospira</taxon>
    </lineage>
</organism>
<dbReference type="PANTHER" id="PTHR34138">
    <property type="entry name" value="CELL SHAPE-DETERMINING PROTEIN MREC"/>
    <property type="match status" value="1"/>
</dbReference>
<evidence type="ECO:0000313" key="9">
    <source>
        <dbReference type="EMBL" id="MEA5445468.1"/>
    </source>
</evidence>
<evidence type="ECO:0000259" key="8">
    <source>
        <dbReference type="Pfam" id="PF04085"/>
    </source>
</evidence>
<dbReference type="Proteomes" id="UP001302316">
    <property type="component" value="Unassembled WGS sequence"/>
</dbReference>
<evidence type="ECO:0000256" key="2">
    <source>
        <dbReference type="ARBA" id="ARBA00013855"/>
    </source>
</evidence>
<name>A0AAP6MKA4_9GAMM</name>
<evidence type="ECO:0000256" key="6">
    <source>
        <dbReference type="SAM" id="Coils"/>
    </source>
</evidence>
<evidence type="ECO:0000256" key="1">
    <source>
        <dbReference type="ARBA" id="ARBA00009369"/>
    </source>
</evidence>